<name>X1E239_9ZZZZ</name>
<evidence type="ECO:0000313" key="1">
    <source>
        <dbReference type="EMBL" id="GAH27351.1"/>
    </source>
</evidence>
<feature type="non-terminal residue" evidence="1">
    <location>
        <position position="1"/>
    </location>
</feature>
<sequence length="372" mass="42590">TNPEKGTLEVGCLNREHHGFIERTTYTQEFRRGEEIHPAIRDTIERKMILPGGQPVGVALAMIQTRFPRADMDEPSAALFLWDCVRLDLDPLLGEIFPVSFKTTAKDGTKKVVVQPLISEDGWLSLAARACPEDWAGPPRTMRLEEYLQTQDAYKGKPYTEVKEIAKEIKKDLCGDPEAYVWVAVGHRKDQDDVATYGWYKTSESKKKDKEGKEYELSTPARDLPGNQARVRAIKRWVREVFPEAKAKMKEMTRTWMERAGDVRDIQNVIEAEYHIVTEETPSKPEGGDKTGVPASELEGEGFSIDLQWLKESLNELKWTDDTAKTWLVGQYKVSPQGTLEDVIRRLTREQAEEFVKEIQDRVDQKQMQLFT</sequence>
<dbReference type="GO" id="GO:0006259">
    <property type="term" value="P:DNA metabolic process"/>
    <property type="evidence" value="ECO:0007669"/>
    <property type="project" value="InterPro"/>
</dbReference>
<reference evidence="1" key="1">
    <citation type="journal article" date="2014" name="Front. Microbiol.">
        <title>High frequency of phylogenetically diverse reductive dehalogenase-homologous genes in deep subseafloor sedimentary metagenomes.</title>
        <authorList>
            <person name="Kawai M."/>
            <person name="Futagami T."/>
            <person name="Toyoda A."/>
            <person name="Takaki Y."/>
            <person name="Nishi S."/>
            <person name="Hori S."/>
            <person name="Arai W."/>
            <person name="Tsubouchi T."/>
            <person name="Morono Y."/>
            <person name="Uchiyama I."/>
            <person name="Ito T."/>
            <person name="Fujiyama A."/>
            <person name="Inagaki F."/>
            <person name="Takami H."/>
        </authorList>
    </citation>
    <scope>NUCLEOTIDE SEQUENCE</scope>
    <source>
        <strain evidence="1">Expedition CK06-06</strain>
    </source>
</reference>
<dbReference type="GO" id="GO:0003677">
    <property type="term" value="F:DNA binding"/>
    <property type="evidence" value="ECO:0007669"/>
    <property type="project" value="InterPro"/>
</dbReference>
<dbReference type="EMBL" id="BARU01002371">
    <property type="protein sequence ID" value="GAH27351.1"/>
    <property type="molecule type" value="Genomic_DNA"/>
</dbReference>
<dbReference type="Pfam" id="PF03837">
    <property type="entry name" value="RecT"/>
    <property type="match status" value="1"/>
</dbReference>
<proteinExistence type="predicted"/>
<organism evidence="1">
    <name type="scientific">marine sediment metagenome</name>
    <dbReference type="NCBI Taxonomy" id="412755"/>
    <lineage>
        <taxon>unclassified sequences</taxon>
        <taxon>metagenomes</taxon>
        <taxon>ecological metagenomes</taxon>
    </lineage>
</organism>
<gene>
    <name evidence="1" type="ORF">S03H2_05627</name>
</gene>
<dbReference type="InterPro" id="IPR018330">
    <property type="entry name" value="RecT_fam"/>
</dbReference>
<dbReference type="AlphaFoldDB" id="X1E239"/>
<accession>X1E239</accession>
<comment type="caution">
    <text evidence="1">The sequence shown here is derived from an EMBL/GenBank/DDBJ whole genome shotgun (WGS) entry which is preliminary data.</text>
</comment>
<protein>
    <submittedName>
        <fullName evidence="1">Uncharacterized protein</fullName>
    </submittedName>
</protein>